<evidence type="ECO:0000313" key="9">
    <source>
        <dbReference type="EMBL" id="KUK36589.1"/>
    </source>
</evidence>
<organism evidence="9 10">
    <name type="scientific">Thermacetogenium phaeum</name>
    <dbReference type="NCBI Taxonomy" id="85874"/>
    <lineage>
        <taxon>Bacteria</taxon>
        <taxon>Bacillati</taxon>
        <taxon>Bacillota</taxon>
        <taxon>Clostridia</taxon>
        <taxon>Thermoanaerobacterales</taxon>
        <taxon>Thermoanaerobacteraceae</taxon>
        <taxon>Thermacetogenium</taxon>
    </lineage>
</organism>
<dbReference type="PANTHER" id="PTHR30183:SF3">
    <property type="entry name" value="MOLYBDENUM TRANSPORT SYSTEM PERMEASE PROTEIN MODB"/>
    <property type="match status" value="1"/>
</dbReference>
<evidence type="ECO:0000256" key="3">
    <source>
        <dbReference type="ARBA" id="ARBA00022475"/>
    </source>
</evidence>
<dbReference type="GO" id="GO:0005886">
    <property type="term" value="C:plasma membrane"/>
    <property type="evidence" value="ECO:0007669"/>
    <property type="project" value="UniProtKB-SubCell"/>
</dbReference>
<sequence>MNKAVINCVFLPLFFLLVVFPVAALVINLDMQGIRATLADWYFWNSLKNTVIAAALAAALAVVVAIGFAYYYLFHRDSLIYRIANLFNDLPIALPHTVAGLALLLAFGRNTLGFIGETGAAFTLVAVVLAMFFVSYSLAARTLVSGVDQMEREVIDVARTLGDNTAQAYFRVVLPTMGEALFSGFILGFSRSISEFAAVIMFGGNLPGTTQVLASYVFTKVEVGELDMAVTAAVFCVLLSLLIVSLLGFRRVKHA</sequence>
<dbReference type="Pfam" id="PF00528">
    <property type="entry name" value="BPD_transp_1"/>
    <property type="match status" value="1"/>
</dbReference>
<evidence type="ECO:0000259" key="8">
    <source>
        <dbReference type="PROSITE" id="PS50928"/>
    </source>
</evidence>
<evidence type="ECO:0000256" key="6">
    <source>
        <dbReference type="ARBA" id="ARBA00023136"/>
    </source>
</evidence>
<proteinExistence type="inferred from homology"/>
<keyword evidence="4 7" id="KW-0812">Transmembrane</keyword>
<protein>
    <submittedName>
        <fullName evidence="9">Binding-protein-dependent transport systems inner membrane component</fullName>
    </submittedName>
</protein>
<evidence type="ECO:0000256" key="2">
    <source>
        <dbReference type="ARBA" id="ARBA00022448"/>
    </source>
</evidence>
<dbReference type="InterPro" id="IPR000515">
    <property type="entry name" value="MetI-like"/>
</dbReference>
<dbReference type="PROSITE" id="PS50928">
    <property type="entry name" value="ABC_TM1"/>
    <property type="match status" value="1"/>
</dbReference>
<comment type="subcellular location">
    <subcellularLocation>
        <location evidence="1 7">Cell membrane</location>
        <topology evidence="1 7">Multi-pass membrane protein</topology>
    </subcellularLocation>
</comment>
<evidence type="ECO:0000256" key="1">
    <source>
        <dbReference type="ARBA" id="ARBA00004651"/>
    </source>
</evidence>
<feature type="domain" description="ABC transmembrane type-1" evidence="8">
    <location>
        <begin position="47"/>
        <end position="247"/>
    </location>
</feature>
<evidence type="ECO:0000256" key="7">
    <source>
        <dbReference type="RuleBase" id="RU363032"/>
    </source>
</evidence>
<feature type="transmembrane region" description="Helical" evidence="7">
    <location>
        <begin position="230"/>
        <end position="249"/>
    </location>
</feature>
<feature type="transmembrane region" description="Helical" evidence="7">
    <location>
        <begin position="196"/>
        <end position="218"/>
    </location>
</feature>
<feature type="transmembrane region" description="Helical" evidence="7">
    <location>
        <begin position="86"/>
        <end position="107"/>
    </location>
</feature>
<dbReference type="InterPro" id="IPR035906">
    <property type="entry name" value="MetI-like_sf"/>
</dbReference>
<dbReference type="EMBL" id="LGFO01000070">
    <property type="protein sequence ID" value="KUK36589.1"/>
    <property type="molecule type" value="Genomic_DNA"/>
</dbReference>
<name>A0A101FGG0_9THEO</name>
<feature type="transmembrane region" description="Helical" evidence="7">
    <location>
        <begin position="51"/>
        <end position="74"/>
    </location>
</feature>
<dbReference type="PATRIC" id="fig|85874.4.peg.35"/>
<dbReference type="Proteomes" id="UP000053326">
    <property type="component" value="Unassembled WGS sequence"/>
</dbReference>
<keyword evidence="3" id="KW-1003">Cell membrane</keyword>
<evidence type="ECO:0000313" key="10">
    <source>
        <dbReference type="Proteomes" id="UP000053326"/>
    </source>
</evidence>
<dbReference type="GO" id="GO:0055085">
    <property type="term" value="P:transmembrane transport"/>
    <property type="evidence" value="ECO:0007669"/>
    <property type="project" value="InterPro"/>
</dbReference>
<feature type="transmembrane region" description="Helical" evidence="7">
    <location>
        <begin position="119"/>
        <end position="140"/>
    </location>
</feature>
<dbReference type="Gene3D" id="1.10.3720.10">
    <property type="entry name" value="MetI-like"/>
    <property type="match status" value="1"/>
</dbReference>
<dbReference type="PANTHER" id="PTHR30183">
    <property type="entry name" value="MOLYBDENUM TRANSPORT SYSTEM PERMEASE PROTEIN MODB"/>
    <property type="match status" value="1"/>
</dbReference>
<gene>
    <name evidence="9" type="ORF">XD66_0698</name>
</gene>
<keyword evidence="6 7" id="KW-0472">Membrane</keyword>
<comment type="caution">
    <text evidence="9">The sequence shown here is derived from an EMBL/GenBank/DDBJ whole genome shotgun (WGS) entry which is preliminary data.</text>
</comment>
<evidence type="ECO:0000256" key="5">
    <source>
        <dbReference type="ARBA" id="ARBA00022989"/>
    </source>
</evidence>
<keyword evidence="2 7" id="KW-0813">Transport</keyword>
<evidence type="ECO:0000256" key="4">
    <source>
        <dbReference type="ARBA" id="ARBA00022692"/>
    </source>
</evidence>
<dbReference type="SUPFAM" id="SSF161098">
    <property type="entry name" value="MetI-like"/>
    <property type="match status" value="1"/>
</dbReference>
<dbReference type="AlphaFoldDB" id="A0A101FGG0"/>
<dbReference type="CDD" id="cd06261">
    <property type="entry name" value="TM_PBP2"/>
    <property type="match status" value="1"/>
</dbReference>
<comment type="similarity">
    <text evidence="7">Belongs to the binding-protein-dependent transport system permease family.</text>
</comment>
<reference evidence="10" key="1">
    <citation type="journal article" date="2015" name="MBio">
        <title>Genome-Resolved Metagenomic Analysis Reveals Roles for Candidate Phyla and Other Microbial Community Members in Biogeochemical Transformations in Oil Reservoirs.</title>
        <authorList>
            <person name="Hu P."/>
            <person name="Tom L."/>
            <person name="Singh A."/>
            <person name="Thomas B.C."/>
            <person name="Baker B.J."/>
            <person name="Piceno Y.M."/>
            <person name="Andersen G.L."/>
            <person name="Banfield J.F."/>
        </authorList>
    </citation>
    <scope>NUCLEOTIDE SEQUENCE [LARGE SCALE GENOMIC DNA]</scope>
</reference>
<keyword evidence="5 7" id="KW-1133">Transmembrane helix</keyword>
<accession>A0A101FGG0</accession>